<dbReference type="EMBL" id="JADBEM010000001">
    <property type="protein sequence ID" value="MBE1611684.1"/>
    <property type="molecule type" value="Genomic_DNA"/>
</dbReference>
<organism evidence="2 3">
    <name type="scientific">Actinopolymorpha pittospori</name>
    <dbReference type="NCBI Taxonomy" id="648752"/>
    <lineage>
        <taxon>Bacteria</taxon>
        <taxon>Bacillati</taxon>
        <taxon>Actinomycetota</taxon>
        <taxon>Actinomycetes</taxon>
        <taxon>Propionibacteriales</taxon>
        <taxon>Actinopolymorphaceae</taxon>
        <taxon>Actinopolymorpha</taxon>
    </lineage>
</organism>
<dbReference type="InterPro" id="IPR046648">
    <property type="entry name" value="DUF6760"/>
</dbReference>
<dbReference type="AlphaFoldDB" id="A0A927N410"/>
<reference evidence="2" key="1">
    <citation type="submission" date="2020-10" db="EMBL/GenBank/DDBJ databases">
        <title>Sequencing the genomes of 1000 actinobacteria strains.</title>
        <authorList>
            <person name="Klenk H.-P."/>
        </authorList>
    </citation>
    <scope>NUCLEOTIDE SEQUENCE</scope>
    <source>
        <strain evidence="2">DSM 45354</strain>
    </source>
</reference>
<sequence>MTYATHRLHEEVAYVAYHFHWAFDDILDLEHPLRQRYVAEIARINQRMSEGG</sequence>
<evidence type="ECO:0000259" key="1">
    <source>
        <dbReference type="Pfam" id="PF20546"/>
    </source>
</evidence>
<comment type="caution">
    <text evidence="2">The sequence shown here is derived from an EMBL/GenBank/DDBJ whole genome shotgun (WGS) entry which is preliminary data.</text>
</comment>
<dbReference type="RefSeq" id="WP_192754857.1">
    <property type="nucleotide sequence ID" value="NZ_BAABJL010000176.1"/>
</dbReference>
<name>A0A927N410_9ACTN</name>
<dbReference type="Proteomes" id="UP000638648">
    <property type="component" value="Unassembled WGS sequence"/>
</dbReference>
<evidence type="ECO:0000313" key="3">
    <source>
        <dbReference type="Proteomes" id="UP000638648"/>
    </source>
</evidence>
<protein>
    <recommendedName>
        <fullName evidence="1">DUF6760 domain-containing protein</fullName>
    </recommendedName>
</protein>
<accession>A0A927N410</accession>
<dbReference type="Pfam" id="PF20546">
    <property type="entry name" value="DUF6760"/>
    <property type="match status" value="1"/>
</dbReference>
<evidence type="ECO:0000313" key="2">
    <source>
        <dbReference type="EMBL" id="MBE1611684.1"/>
    </source>
</evidence>
<feature type="domain" description="DUF6760" evidence="1">
    <location>
        <begin position="4"/>
        <end position="51"/>
    </location>
</feature>
<keyword evidence="3" id="KW-1185">Reference proteome</keyword>
<proteinExistence type="predicted"/>
<gene>
    <name evidence="2" type="ORF">HEB94_008532</name>
</gene>